<evidence type="ECO:0000313" key="5">
    <source>
        <dbReference type="Proteomes" id="UP001607151"/>
    </source>
</evidence>
<sequence length="468" mass="51869">MMNKTIISLVLSSVVLTGCGALTRTDYQAPPVQIPEGWQQKHLSQAVKVDPWWYAFNDQTLNQFIDKALITNNDLALATFTLKKARLQMGLADDDLYPQLSSTTSAGVSKPLDGGDSTDSYRTNLSISYELDLWGKISADTDQAKWAAMASLEDRESTAQSLVATTASLYWQIGYLKQRIALSESDVADAQKTLDLITRQYQLGAVTKLDVLEAKRSLASLQAQQSQFNQQLVEANNAFAILFNQPPLDMTQNVKQLPDITLPQVSSGVPADLLIRRPDVKAAIYDIKSSLASKDSADLEYLPTLTLTGALGGSSEELKNLLSNPIGSLGADLTLPFLQWNDMQNNQAIADVEYQSAIVNYRQVLYSAFQDVENALSAREQLQYQHDRLQEQYDAAEQAEKIYISRYKYGSITIMDLLDSQENTRNAKASLLENRYNQFVAQVALYQALGGQDIAPDVDAYQEDDSDI</sequence>
<feature type="coiled-coil region" evidence="3">
    <location>
        <begin position="372"/>
        <end position="399"/>
    </location>
</feature>
<dbReference type="SUPFAM" id="SSF56954">
    <property type="entry name" value="Outer membrane efflux proteins (OEP)"/>
    <property type="match status" value="1"/>
</dbReference>
<keyword evidence="2" id="KW-1134">Transmembrane beta strand</keyword>
<protein>
    <submittedName>
        <fullName evidence="4">Efflux transporter outer membrane subunit</fullName>
    </submittedName>
</protein>
<comment type="caution">
    <text evidence="4">The sequence shown here is derived from an EMBL/GenBank/DDBJ whole genome shotgun (WGS) entry which is preliminary data.</text>
</comment>
<comment type="subcellular location">
    <subcellularLocation>
        <location evidence="2">Cell outer membrane</location>
        <topology evidence="2">Lipid-anchor</topology>
    </subcellularLocation>
</comment>
<dbReference type="EMBL" id="JBIHSN010000003">
    <property type="protein sequence ID" value="MFH0267084.1"/>
    <property type="molecule type" value="Genomic_DNA"/>
</dbReference>
<dbReference type="PROSITE" id="PS51257">
    <property type="entry name" value="PROKAR_LIPOPROTEIN"/>
    <property type="match status" value="1"/>
</dbReference>
<keyword evidence="2" id="KW-0449">Lipoprotein</keyword>
<keyword evidence="2" id="KW-0812">Transmembrane</keyword>
<dbReference type="PANTHER" id="PTHR30203:SF32">
    <property type="entry name" value="CATION EFFLUX SYSTEM PROTEIN CUSC"/>
    <property type="match status" value="1"/>
</dbReference>
<gene>
    <name evidence="4" type="ORF">ACGRQ9_16700</name>
</gene>
<accession>A0ABW7J1R6</accession>
<dbReference type="NCBIfam" id="TIGR01845">
    <property type="entry name" value="outer_NodT"/>
    <property type="match status" value="1"/>
</dbReference>
<evidence type="ECO:0000313" key="4">
    <source>
        <dbReference type="EMBL" id="MFH0267084.1"/>
    </source>
</evidence>
<dbReference type="PANTHER" id="PTHR30203">
    <property type="entry name" value="OUTER MEMBRANE CATION EFFLUX PROTEIN"/>
    <property type="match status" value="1"/>
</dbReference>
<keyword evidence="2" id="KW-0564">Palmitate</keyword>
<reference evidence="4 5" key="1">
    <citation type="submission" date="2024-10" db="EMBL/GenBank/DDBJ databases">
        <authorList>
            <person name="Yibar A."/>
            <person name="Saticioglu I.B."/>
            <person name="Duman M."/>
            <person name="Ajmi N."/>
            <person name="Gurler F."/>
            <person name="Ay H."/>
            <person name="Onuk E."/>
            <person name="Guler S."/>
            <person name="Romalde J.L."/>
        </authorList>
    </citation>
    <scope>NUCLEOTIDE SEQUENCE [LARGE SCALE GENOMIC DNA]</scope>
    <source>
        <strain evidence="4 5">14-MA-B</strain>
    </source>
</reference>
<dbReference type="Proteomes" id="UP001607151">
    <property type="component" value="Unassembled WGS sequence"/>
</dbReference>
<dbReference type="Gene3D" id="1.20.1600.10">
    <property type="entry name" value="Outer membrane efflux proteins (OEP)"/>
    <property type="match status" value="1"/>
</dbReference>
<keyword evidence="3" id="KW-0175">Coiled coil</keyword>
<comment type="similarity">
    <text evidence="1 2">Belongs to the outer membrane factor (OMF) (TC 1.B.17) family.</text>
</comment>
<dbReference type="RefSeq" id="WP_394608802.1">
    <property type="nucleotide sequence ID" value="NZ_JBIHSJ010000004.1"/>
</dbReference>
<dbReference type="InterPro" id="IPR010131">
    <property type="entry name" value="MdtP/NodT-like"/>
</dbReference>
<proteinExistence type="inferred from homology"/>
<evidence type="ECO:0000256" key="3">
    <source>
        <dbReference type="SAM" id="Coils"/>
    </source>
</evidence>
<evidence type="ECO:0000256" key="1">
    <source>
        <dbReference type="ARBA" id="ARBA00007613"/>
    </source>
</evidence>
<name>A0ABW7J1R6_9VIBR</name>
<organism evidence="4 5">
    <name type="scientific">Vibrio rumoiensis</name>
    <dbReference type="NCBI Taxonomy" id="76258"/>
    <lineage>
        <taxon>Bacteria</taxon>
        <taxon>Pseudomonadati</taxon>
        <taxon>Pseudomonadota</taxon>
        <taxon>Gammaproteobacteria</taxon>
        <taxon>Vibrionales</taxon>
        <taxon>Vibrionaceae</taxon>
        <taxon>Vibrio</taxon>
    </lineage>
</organism>
<keyword evidence="5" id="KW-1185">Reference proteome</keyword>
<keyword evidence="2" id="KW-0472">Membrane</keyword>
<dbReference type="InterPro" id="IPR003423">
    <property type="entry name" value="OMP_efflux"/>
</dbReference>
<evidence type="ECO:0000256" key="2">
    <source>
        <dbReference type="RuleBase" id="RU362097"/>
    </source>
</evidence>
<dbReference type="Pfam" id="PF02321">
    <property type="entry name" value="OEP"/>
    <property type="match status" value="2"/>
</dbReference>
<dbReference type="Gene3D" id="2.20.200.10">
    <property type="entry name" value="Outer membrane efflux proteins (OEP)"/>
    <property type="match status" value="1"/>
</dbReference>